<evidence type="ECO:0000259" key="6">
    <source>
        <dbReference type="Pfam" id="PF04048"/>
    </source>
</evidence>
<feature type="compositionally biased region" description="Polar residues" evidence="5">
    <location>
        <begin position="22"/>
        <end position="40"/>
    </location>
</feature>
<dbReference type="PANTHER" id="PTHR14146:SF0">
    <property type="entry name" value="EXOCYST COMPLEX COMPONENT 4"/>
    <property type="match status" value="1"/>
</dbReference>
<dbReference type="OrthoDB" id="272977at2759"/>
<keyword evidence="2 4" id="KW-0268">Exocytosis</keyword>
<feature type="region of interest" description="Disordered" evidence="5">
    <location>
        <begin position="1"/>
        <end position="40"/>
    </location>
</feature>
<name>A0A137PE31_CONC2</name>
<feature type="domain" description="Exocyst complex component Sec8 middle helical bundle" evidence="7">
    <location>
        <begin position="529"/>
        <end position="734"/>
    </location>
</feature>
<dbReference type="AlphaFoldDB" id="A0A137PE31"/>
<dbReference type="Pfam" id="PF20652">
    <property type="entry name" value="Sec8_C"/>
    <property type="match status" value="2"/>
</dbReference>
<dbReference type="Proteomes" id="UP000070444">
    <property type="component" value="Unassembled WGS sequence"/>
</dbReference>
<reference evidence="8 9" key="1">
    <citation type="journal article" date="2015" name="Genome Biol. Evol.">
        <title>Phylogenomic analyses indicate that early fungi evolved digesting cell walls of algal ancestors of land plants.</title>
        <authorList>
            <person name="Chang Y."/>
            <person name="Wang S."/>
            <person name="Sekimoto S."/>
            <person name="Aerts A.L."/>
            <person name="Choi C."/>
            <person name="Clum A."/>
            <person name="LaButti K.M."/>
            <person name="Lindquist E.A."/>
            <person name="Yee Ngan C."/>
            <person name="Ohm R.A."/>
            <person name="Salamov A.A."/>
            <person name="Grigoriev I.V."/>
            <person name="Spatafora J.W."/>
            <person name="Berbee M.L."/>
        </authorList>
    </citation>
    <scope>NUCLEOTIDE SEQUENCE [LARGE SCALE GENOMIC DNA]</scope>
    <source>
        <strain evidence="8 9">NRRL 28638</strain>
    </source>
</reference>
<evidence type="ECO:0000313" key="9">
    <source>
        <dbReference type="Proteomes" id="UP000070444"/>
    </source>
</evidence>
<dbReference type="OMA" id="HSEYLRI"/>
<evidence type="ECO:0000259" key="7">
    <source>
        <dbReference type="Pfam" id="PF20652"/>
    </source>
</evidence>
<dbReference type="GO" id="GO:0006893">
    <property type="term" value="P:Golgi to plasma membrane transport"/>
    <property type="evidence" value="ECO:0007669"/>
    <property type="project" value="TreeGrafter"/>
</dbReference>
<protein>
    <recommendedName>
        <fullName evidence="4">Exocyst complex component Sec8</fullName>
    </recommendedName>
</protein>
<evidence type="ECO:0000313" key="8">
    <source>
        <dbReference type="EMBL" id="KXN73263.1"/>
    </source>
</evidence>
<dbReference type="GO" id="GO:0006904">
    <property type="term" value="P:vesicle docking involved in exocytosis"/>
    <property type="evidence" value="ECO:0007669"/>
    <property type="project" value="InterPro"/>
</dbReference>
<keyword evidence="1 4" id="KW-0813">Transport</keyword>
<dbReference type="InterPro" id="IPR039682">
    <property type="entry name" value="Sec8/EXOC4"/>
</dbReference>
<accession>A0A137PE31</accession>
<organism evidence="8 9">
    <name type="scientific">Conidiobolus coronatus (strain ATCC 28846 / CBS 209.66 / NRRL 28638)</name>
    <name type="common">Delacroixia coronata</name>
    <dbReference type="NCBI Taxonomy" id="796925"/>
    <lineage>
        <taxon>Eukaryota</taxon>
        <taxon>Fungi</taxon>
        <taxon>Fungi incertae sedis</taxon>
        <taxon>Zoopagomycota</taxon>
        <taxon>Entomophthoromycotina</taxon>
        <taxon>Entomophthoromycetes</taxon>
        <taxon>Entomophthorales</taxon>
        <taxon>Ancylistaceae</taxon>
        <taxon>Conidiobolus</taxon>
    </lineage>
</organism>
<comment type="function">
    <text evidence="4">Component of the exocyst complex involved in the docking of exocytic vesicles with fusion sites on the plasma membrane.</text>
</comment>
<feature type="domain" description="Exocyst complex component Sec8 middle helical bundle" evidence="7">
    <location>
        <begin position="306"/>
        <end position="361"/>
    </location>
</feature>
<feature type="domain" description="Exocyst complex component Sec8 N-terminal" evidence="6">
    <location>
        <begin position="49"/>
        <end position="186"/>
    </location>
</feature>
<keyword evidence="9" id="KW-1185">Reference proteome</keyword>
<dbReference type="STRING" id="796925.A0A137PE31"/>
<dbReference type="GO" id="GO:0015031">
    <property type="term" value="P:protein transport"/>
    <property type="evidence" value="ECO:0007669"/>
    <property type="project" value="UniProtKB-KW"/>
</dbReference>
<dbReference type="GO" id="GO:0006612">
    <property type="term" value="P:protein targeting to membrane"/>
    <property type="evidence" value="ECO:0007669"/>
    <property type="project" value="UniProtKB-UniRule"/>
</dbReference>
<comment type="similarity">
    <text evidence="4">Belongs to the SEC8 family.</text>
</comment>
<dbReference type="InterPro" id="IPR048630">
    <property type="entry name" value="Sec8_M"/>
</dbReference>
<sequence length="1194" mass="136295">MAYKKPPTFNSPGDFNKAGRSLFNNPEILSSKPNSPQSQARSDWLNNAQAALNEVKKDWSALSSEQFNPVPLALDLTDGSSLGKDQHQFSNLLKKIHKTVEEVVNANYRQFNSTTTIFTGVQNELWSTKGTAQTIKSQLLQTKEILQTKRADLNGLWNKAKQYKEMLRILDKLDNLKKTPEKIEQLIRDKYYKMAIQLLLNTLEDLDSPELKPIEATSGLRRALLKIKNNIHNTLVEEIHNHVYMKIHLKEEFDNFGTLNNASKFQDTIVNYLINTNPFNNRENRRLSNSGNYNFISLEEDLSLDPEADSLKFISILVNGLYQIGKLNEGTDMIKTRAHVELYQLVDKTVDEVKAKLDKGQIEFVRQIPQVLEFGDRKNLYDKFFSDLQQSGKVVHNRGKPPVADIGAANQLHIKICHSKATFKENQGLLQPRGSLFASRNLIKLNTGETTAAGTSVAGTPGCPTDFKINSPPGYPSDFTPVMNSRQNLLNLNSPAQLRKGRGCGGDFPFVKQNQLPATGNGCIEFNGLNTFTTRLLQKFEFVFANHRFIQLLIKDIGVNQTDFDSRYSINEIWTSIQNEIQRFLHDYVLGADGNDFNINGIQDIMTHINESMKRGFSQRDHKKLIFKISDTRVKSNTQAKERSSFHEMQLSKQLVSDQLMDEIYSGVYGRVIRSAGPLAIEVYFSDSAKYKLQSSQLVSITVDQYSYNSFDSARRLLINPHVYNLSILIKPILDFVDKIQSIGNFEPALLHQSPQSPNFLSKFISVQFLPKMELHAQYLLSSAIVTLNAFQVGHEYSPVHNKPLIRCVSDLLGLMRDLCTIFRSLPFNRKEFLPILEFVITSFLDKSTQFFKSLVSVGSNSEDQDTHKMINSAQWAQSPELYNILTAYTYIKSPHMPPNSEEEELFNNQEMATELSLKQRRSLHLSELLFDTKKLSLLASLAHSLKCFSLEVNSLLKDSKEKNTVNDTKDNYTVNLDNLLKGVKSLSDKCLFTLRVEFRCHCMYFLDLALREGDYYLTADNEIEPDDYILNLNIDLTTSQGLLSQYLEEKDVEFIFQYLSKLLSAMLIMNVRDIRVMSDLGLKKMRLNLSSLQQNLTNLKLNNNLNSAKLFYDLYDLQLNRFYTKVQEQGIWYSYSEYKSLLDLALKTSDHICQIEKETTKSQSSADQRYDEAVGHYSDQMMALRALLHGSDD</sequence>
<evidence type="ECO:0000256" key="1">
    <source>
        <dbReference type="ARBA" id="ARBA00022448"/>
    </source>
</evidence>
<dbReference type="PANTHER" id="PTHR14146">
    <property type="entry name" value="EXOCYST COMPLEX COMPONENT 4"/>
    <property type="match status" value="1"/>
</dbReference>
<gene>
    <name evidence="8" type="ORF">CONCODRAFT_167635</name>
</gene>
<evidence type="ECO:0000256" key="5">
    <source>
        <dbReference type="SAM" id="MobiDB-lite"/>
    </source>
</evidence>
<keyword evidence="3 4" id="KW-0653">Protein transport</keyword>
<dbReference type="Pfam" id="PF04048">
    <property type="entry name" value="Sec8_N"/>
    <property type="match status" value="1"/>
</dbReference>
<dbReference type="EMBL" id="KQ964440">
    <property type="protein sequence ID" value="KXN73263.1"/>
    <property type="molecule type" value="Genomic_DNA"/>
</dbReference>
<evidence type="ECO:0000256" key="4">
    <source>
        <dbReference type="RuleBase" id="RU367079"/>
    </source>
</evidence>
<dbReference type="GO" id="GO:0090522">
    <property type="term" value="P:vesicle tethering involved in exocytosis"/>
    <property type="evidence" value="ECO:0007669"/>
    <property type="project" value="UniProtKB-UniRule"/>
</dbReference>
<evidence type="ECO:0000256" key="3">
    <source>
        <dbReference type="ARBA" id="ARBA00022927"/>
    </source>
</evidence>
<dbReference type="GO" id="GO:0000145">
    <property type="term" value="C:exocyst"/>
    <property type="evidence" value="ECO:0007669"/>
    <property type="project" value="UniProtKB-UniRule"/>
</dbReference>
<evidence type="ECO:0000256" key="2">
    <source>
        <dbReference type="ARBA" id="ARBA00022483"/>
    </source>
</evidence>
<proteinExistence type="inferred from homology"/>
<dbReference type="InterPro" id="IPR007191">
    <property type="entry name" value="Sec8_exocyst_N"/>
</dbReference>